<evidence type="ECO:0000313" key="4">
    <source>
        <dbReference type="Proteomes" id="UP000746747"/>
    </source>
</evidence>
<protein>
    <submittedName>
        <fullName evidence="3">Uncharacterized protein</fullName>
    </submittedName>
</protein>
<comment type="similarity">
    <text evidence="1">Belongs to the rogdi family.</text>
</comment>
<evidence type="ECO:0000256" key="1">
    <source>
        <dbReference type="ARBA" id="ARBA00005535"/>
    </source>
</evidence>
<accession>A0A8J2MET2</accession>
<dbReference type="EMBL" id="CAKAEH010001897">
    <property type="protein sequence ID" value="CAG9540123.1"/>
    <property type="molecule type" value="Genomic_DNA"/>
</dbReference>
<comment type="caution">
    <text evidence="3">The sequence shown here is derived from an EMBL/GenBank/DDBJ whole genome shotgun (WGS) entry which is preliminary data.</text>
</comment>
<dbReference type="PANTHER" id="PTHR13618">
    <property type="entry name" value="LEUCINE ZIPPER CONTAINING TRANSCRIPTION FACTOR LZF1"/>
    <property type="match status" value="1"/>
</dbReference>
<dbReference type="Pfam" id="PF10259">
    <property type="entry name" value="Rogdi_lz"/>
    <property type="match status" value="1"/>
</dbReference>
<dbReference type="OrthoDB" id="66510at2759"/>
<feature type="region of interest" description="Disordered" evidence="2">
    <location>
        <begin position="1"/>
        <end position="32"/>
    </location>
</feature>
<evidence type="ECO:0000256" key="2">
    <source>
        <dbReference type="SAM" id="MobiDB-lite"/>
    </source>
</evidence>
<sequence>MSEVDVATEAVYQQSDQDDDNDNDGIDRRNIPQSKEERALMIQRVLVAEQRWFQNLEVVEIFMKLENILREICKRMNLSAKVDSSTRLGAENPTKEKLSLVQRSGAEVFKCSVMLLGESIIQTEVIIKYPKMPGGAYRGAAQPDVQWKLQQMQDADNYYVQALSTLVRGLKWIKQIAPNDIGKISSTVITIVAKVTNLIRQARSTLCIPEKHTLLELCNSTITRCFNPPLPPDLVLSYYIIANRLVCAAYQVTSKTSGSQGLTVTLADCLLPQLVDVLLLTDKALNVSQQLSYNMCMLIERINTYSYICS</sequence>
<gene>
    <name evidence="3" type="ORF">CJOHNSTONI_LOCUS9666</name>
</gene>
<dbReference type="GO" id="GO:0043291">
    <property type="term" value="C:RAVE complex"/>
    <property type="evidence" value="ECO:0007669"/>
    <property type="project" value="TreeGrafter"/>
</dbReference>
<dbReference type="Proteomes" id="UP000746747">
    <property type="component" value="Unassembled WGS sequence"/>
</dbReference>
<proteinExistence type="inferred from homology"/>
<name>A0A8J2MET2_9BILA</name>
<dbReference type="InterPro" id="IPR028241">
    <property type="entry name" value="RAVE2/Rogdi"/>
</dbReference>
<keyword evidence="4" id="KW-1185">Reference proteome</keyword>
<dbReference type="PANTHER" id="PTHR13618:SF1">
    <property type="entry name" value="PROTEIN ROGDI HOMOLOG"/>
    <property type="match status" value="1"/>
</dbReference>
<reference evidence="3" key="1">
    <citation type="submission" date="2021-09" db="EMBL/GenBank/DDBJ databases">
        <authorList>
            <consortium name="Pathogen Informatics"/>
        </authorList>
    </citation>
    <scope>NUCLEOTIDE SEQUENCE</scope>
</reference>
<dbReference type="AlphaFoldDB" id="A0A8J2MET2"/>
<organism evidence="3 4">
    <name type="scientific">Cercopithifilaria johnstoni</name>
    <dbReference type="NCBI Taxonomy" id="2874296"/>
    <lineage>
        <taxon>Eukaryota</taxon>
        <taxon>Metazoa</taxon>
        <taxon>Ecdysozoa</taxon>
        <taxon>Nematoda</taxon>
        <taxon>Chromadorea</taxon>
        <taxon>Rhabditida</taxon>
        <taxon>Spirurina</taxon>
        <taxon>Spiruromorpha</taxon>
        <taxon>Filarioidea</taxon>
        <taxon>Onchocercidae</taxon>
        <taxon>Cercopithifilaria</taxon>
    </lineage>
</organism>
<evidence type="ECO:0000313" key="3">
    <source>
        <dbReference type="EMBL" id="CAG9540123.1"/>
    </source>
</evidence>